<comment type="subcellular location">
    <subcellularLocation>
        <location evidence="1">Membrane</location>
        <topology evidence="1">Multi-pass membrane protein</topology>
    </subcellularLocation>
</comment>
<feature type="transmembrane region" description="Helical" evidence="5">
    <location>
        <begin position="162"/>
        <end position="183"/>
    </location>
</feature>
<dbReference type="PANTHER" id="PTHR37422:SF13">
    <property type="entry name" value="LIPOPOLYSACCHARIDE BIOSYNTHESIS PROTEIN PA4999-RELATED"/>
    <property type="match status" value="1"/>
</dbReference>
<name>A0AAT9FNQ7_9BACT</name>
<evidence type="ECO:0000259" key="6">
    <source>
        <dbReference type="Pfam" id="PF04932"/>
    </source>
</evidence>
<dbReference type="PANTHER" id="PTHR37422">
    <property type="entry name" value="TEICHURONIC ACID BIOSYNTHESIS PROTEIN TUAE"/>
    <property type="match status" value="1"/>
</dbReference>
<keyword evidence="3 5" id="KW-1133">Transmembrane helix</keyword>
<feature type="transmembrane region" description="Helical" evidence="5">
    <location>
        <begin position="70"/>
        <end position="91"/>
    </location>
</feature>
<accession>A0AAT9FNQ7</accession>
<reference evidence="7" key="1">
    <citation type="submission" date="2024-07" db="EMBL/GenBank/DDBJ databases">
        <title>Complete genome sequence of Verrucomicrobiaceae bacterium NT6N.</title>
        <authorList>
            <person name="Huang C."/>
            <person name="Takami H."/>
            <person name="Hamasaki K."/>
        </authorList>
    </citation>
    <scope>NUCLEOTIDE SEQUENCE</scope>
    <source>
        <strain evidence="7">NT6N</strain>
    </source>
</reference>
<feature type="transmembrane region" description="Helical" evidence="5">
    <location>
        <begin position="211"/>
        <end position="229"/>
    </location>
</feature>
<evidence type="ECO:0000256" key="4">
    <source>
        <dbReference type="ARBA" id="ARBA00023136"/>
    </source>
</evidence>
<evidence type="ECO:0000256" key="5">
    <source>
        <dbReference type="SAM" id="Phobius"/>
    </source>
</evidence>
<feature type="transmembrane region" description="Helical" evidence="5">
    <location>
        <begin position="441"/>
        <end position="459"/>
    </location>
</feature>
<gene>
    <name evidence="7" type="ORF">NT6N_26530</name>
</gene>
<dbReference type="Pfam" id="PF04932">
    <property type="entry name" value="Wzy_C"/>
    <property type="match status" value="1"/>
</dbReference>
<proteinExistence type="predicted"/>
<keyword evidence="4 5" id="KW-0472">Membrane</keyword>
<evidence type="ECO:0000256" key="1">
    <source>
        <dbReference type="ARBA" id="ARBA00004141"/>
    </source>
</evidence>
<evidence type="ECO:0000256" key="2">
    <source>
        <dbReference type="ARBA" id="ARBA00022692"/>
    </source>
</evidence>
<feature type="transmembrane region" description="Helical" evidence="5">
    <location>
        <begin position="465"/>
        <end position="485"/>
    </location>
</feature>
<dbReference type="InterPro" id="IPR051533">
    <property type="entry name" value="WaaL-like"/>
</dbReference>
<keyword evidence="2 5" id="KW-0812">Transmembrane</keyword>
<feature type="domain" description="O-antigen ligase-related" evidence="6">
    <location>
        <begin position="254"/>
        <end position="413"/>
    </location>
</feature>
<dbReference type="EMBL" id="AP026866">
    <property type="protein sequence ID" value="BDS07613.1"/>
    <property type="molecule type" value="Genomic_DNA"/>
</dbReference>
<sequence>MQARGGFQFGAADILTALCCLLLLGSIVIGPLLVGSYFGHWRWPLIYCCSSAALLLIFKNFFGSADHSTRLSWALIIPIILIIIQGCWMWFNTWGEFSRHSENISGAAPWSVRSLENQPFPSLSGSPDKAEAWDRLSYIFPCLALIFGVRSLIISKPSWSRLIAVTVFWTGVTVALVGLTQRWTDAKGVYWLTEYASIERKLFFGPYRSPGIAASLLNIALALGLSIFLTPTNKNPESKMAWLSVMRTILYLLGIIILTTAAVSTGSKTGTLLALLTLAAWLWCNRRAVILAYRRSAAYFPGNERLERNLVTVTILCIALIAILSFAGTMVLRWQEAAEGDFASLAGRGATNAVQIEMMQDEEWGALGYGPGSFYPLFPYFVGDHDVVGIYVYAHNDYLQTLVEWGWLGTSAFAVILGGGVFMLTREVVAHKQEHSKNRVILMRGYLIAIVICMLHALIDFPFQIESIAVIFSALLGVAWASSDLRGREIETIRRS</sequence>
<organism evidence="7">
    <name type="scientific">Oceaniferula spumae</name>
    <dbReference type="NCBI Taxonomy" id="2979115"/>
    <lineage>
        <taxon>Bacteria</taxon>
        <taxon>Pseudomonadati</taxon>
        <taxon>Verrucomicrobiota</taxon>
        <taxon>Verrucomicrobiia</taxon>
        <taxon>Verrucomicrobiales</taxon>
        <taxon>Verrucomicrobiaceae</taxon>
        <taxon>Oceaniferula</taxon>
    </lineage>
</organism>
<dbReference type="InterPro" id="IPR007016">
    <property type="entry name" value="O-antigen_ligase-rel_domated"/>
</dbReference>
<feature type="transmembrane region" description="Helical" evidence="5">
    <location>
        <begin position="40"/>
        <end position="58"/>
    </location>
</feature>
<feature type="transmembrane region" description="Helical" evidence="5">
    <location>
        <begin position="136"/>
        <end position="155"/>
    </location>
</feature>
<evidence type="ECO:0000256" key="3">
    <source>
        <dbReference type="ARBA" id="ARBA00022989"/>
    </source>
</evidence>
<feature type="transmembrane region" description="Helical" evidence="5">
    <location>
        <begin position="241"/>
        <end position="263"/>
    </location>
</feature>
<feature type="transmembrane region" description="Helical" evidence="5">
    <location>
        <begin position="405"/>
        <end position="429"/>
    </location>
</feature>
<feature type="transmembrane region" description="Helical" evidence="5">
    <location>
        <begin position="12"/>
        <end position="34"/>
    </location>
</feature>
<protein>
    <submittedName>
        <fullName evidence="7">Polymerase</fullName>
    </submittedName>
</protein>
<feature type="transmembrane region" description="Helical" evidence="5">
    <location>
        <begin position="310"/>
        <end position="332"/>
    </location>
</feature>
<dbReference type="AlphaFoldDB" id="A0AAT9FNQ7"/>
<evidence type="ECO:0000313" key="7">
    <source>
        <dbReference type="EMBL" id="BDS07613.1"/>
    </source>
</evidence>
<dbReference type="KEGG" id="osu:NT6N_26530"/>
<feature type="transmembrane region" description="Helical" evidence="5">
    <location>
        <begin position="269"/>
        <end position="289"/>
    </location>
</feature>
<dbReference type="GO" id="GO:0016020">
    <property type="term" value="C:membrane"/>
    <property type="evidence" value="ECO:0007669"/>
    <property type="project" value="UniProtKB-SubCell"/>
</dbReference>